<sequence length="140" mass="15901">MIKPVDSHSLSDWSALASTVWQTERLQLEKDFQIGSFPYEFLFWQNGRAVAFISLSIRKDYVEGAKTSPVAYLEGINVLSDYQRSGIAKELIDFARQWARNQGIRQLASNCELDNLTSQAFHSAVGFKEVSRTVNYVLDC</sequence>
<reference evidence="5" key="1">
    <citation type="journal article" date="2019" name="Int. J. Syst. Evol. Microbiol.">
        <title>The Global Catalogue of Microorganisms (GCM) 10K type strain sequencing project: providing services to taxonomists for standard genome sequencing and annotation.</title>
        <authorList>
            <consortium name="The Broad Institute Genomics Platform"/>
            <consortium name="The Broad Institute Genome Sequencing Center for Infectious Disease"/>
            <person name="Wu L."/>
            <person name="Ma J."/>
        </authorList>
    </citation>
    <scope>NUCLEOTIDE SEQUENCE [LARGE SCALE GENOMIC DNA]</scope>
    <source>
        <strain evidence="5">DT43</strain>
    </source>
</reference>
<dbReference type="PANTHER" id="PTHR43877">
    <property type="entry name" value="AMINOALKYLPHOSPHONATE N-ACETYLTRANSFERASE-RELATED-RELATED"/>
    <property type="match status" value="1"/>
</dbReference>
<dbReference type="PROSITE" id="PS51186">
    <property type="entry name" value="GNAT"/>
    <property type="match status" value="1"/>
</dbReference>
<dbReference type="Pfam" id="PF00583">
    <property type="entry name" value="Acetyltransf_1"/>
    <property type="match status" value="1"/>
</dbReference>
<organism evidence="4 5">
    <name type="scientific">Streptococcus caledonicus</name>
    <dbReference type="NCBI Taxonomy" id="2614158"/>
    <lineage>
        <taxon>Bacteria</taxon>
        <taxon>Bacillati</taxon>
        <taxon>Bacillota</taxon>
        <taxon>Bacilli</taxon>
        <taxon>Lactobacillales</taxon>
        <taxon>Streptococcaceae</taxon>
        <taxon>Streptococcus</taxon>
    </lineage>
</organism>
<dbReference type="EMBL" id="JBHSOJ010000015">
    <property type="protein sequence ID" value="MFC5630416.1"/>
    <property type="molecule type" value="Genomic_DNA"/>
</dbReference>
<feature type="domain" description="N-acetyltransferase" evidence="3">
    <location>
        <begin position="1"/>
        <end position="140"/>
    </location>
</feature>
<proteinExistence type="predicted"/>
<evidence type="ECO:0000259" key="3">
    <source>
        <dbReference type="PROSITE" id="PS51186"/>
    </source>
</evidence>
<dbReference type="InterPro" id="IPR050832">
    <property type="entry name" value="Bact_Acetyltransf"/>
</dbReference>
<evidence type="ECO:0000313" key="5">
    <source>
        <dbReference type="Proteomes" id="UP001596110"/>
    </source>
</evidence>
<protein>
    <submittedName>
        <fullName evidence="4">GNAT family N-acetyltransferase</fullName>
    </submittedName>
</protein>
<dbReference type="CDD" id="cd04301">
    <property type="entry name" value="NAT_SF"/>
    <property type="match status" value="1"/>
</dbReference>
<comment type="caution">
    <text evidence="4">The sequence shown here is derived from an EMBL/GenBank/DDBJ whole genome shotgun (WGS) entry which is preliminary data.</text>
</comment>
<keyword evidence="2" id="KW-0012">Acyltransferase</keyword>
<gene>
    <name evidence="4" type="ORF">ACFPQ3_02110</name>
</gene>
<evidence type="ECO:0000313" key="4">
    <source>
        <dbReference type="EMBL" id="MFC5630416.1"/>
    </source>
</evidence>
<dbReference type="Gene3D" id="3.40.630.30">
    <property type="match status" value="1"/>
</dbReference>
<keyword evidence="5" id="KW-1185">Reference proteome</keyword>
<dbReference type="InterPro" id="IPR016181">
    <property type="entry name" value="Acyl_CoA_acyltransferase"/>
</dbReference>
<dbReference type="RefSeq" id="WP_156806396.1">
    <property type="nucleotide sequence ID" value="NZ_JBHSOJ010000015.1"/>
</dbReference>
<evidence type="ECO:0000256" key="1">
    <source>
        <dbReference type="ARBA" id="ARBA00022679"/>
    </source>
</evidence>
<keyword evidence="1" id="KW-0808">Transferase</keyword>
<dbReference type="Proteomes" id="UP001596110">
    <property type="component" value="Unassembled WGS sequence"/>
</dbReference>
<evidence type="ECO:0000256" key="2">
    <source>
        <dbReference type="ARBA" id="ARBA00023315"/>
    </source>
</evidence>
<accession>A0ABW0UCJ8</accession>
<dbReference type="InterPro" id="IPR000182">
    <property type="entry name" value="GNAT_dom"/>
</dbReference>
<name>A0ABW0UCJ8_9STRE</name>
<dbReference type="SUPFAM" id="SSF55729">
    <property type="entry name" value="Acyl-CoA N-acyltransferases (Nat)"/>
    <property type="match status" value="1"/>
</dbReference>